<reference evidence="2 3" key="1">
    <citation type="submission" date="2016-10" db="EMBL/GenBank/DDBJ databases">
        <authorList>
            <person name="de Groot N.N."/>
        </authorList>
    </citation>
    <scope>NUCLEOTIDE SEQUENCE [LARGE SCALE GENOMIC DNA]</scope>
    <source>
        <strain evidence="2 3">DSM 26915</strain>
    </source>
</reference>
<dbReference type="AlphaFoldDB" id="A0A1H6AQQ0"/>
<accession>A0A1H6AQQ0</accession>
<feature type="transmembrane region" description="Helical" evidence="1">
    <location>
        <begin position="323"/>
        <end position="345"/>
    </location>
</feature>
<feature type="transmembrane region" description="Helical" evidence="1">
    <location>
        <begin position="49"/>
        <end position="76"/>
    </location>
</feature>
<keyword evidence="1" id="KW-0472">Membrane</keyword>
<feature type="transmembrane region" description="Helical" evidence="1">
    <location>
        <begin position="195"/>
        <end position="220"/>
    </location>
</feature>
<dbReference type="RefSeq" id="WP_103911406.1">
    <property type="nucleotide sequence ID" value="NZ_FNUZ01000005.1"/>
</dbReference>
<keyword evidence="1" id="KW-0812">Transmembrane</keyword>
<dbReference type="Gene3D" id="1.20.1740.10">
    <property type="entry name" value="Amino acid/polyamine transporter I"/>
    <property type="match status" value="1"/>
</dbReference>
<evidence type="ECO:0000313" key="2">
    <source>
        <dbReference type="EMBL" id="SEG51069.1"/>
    </source>
</evidence>
<keyword evidence="3" id="KW-1185">Reference proteome</keyword>
<sequence>MLNALILLVVVATGALLMWPKLANATLWRAAITPLASIIGSGFLVLGPILNASFGAYAPLVMAILCGAAYLFGAAIRFNIWRLNNKGENRSPSERGLELASAWSLAFAYIISVAYYLNLLGAFAVSLTEVEGHIPAKLVTTATFAIILIVGWTRGFGALERLEEVSVGIKLAIIAGLLFGLAVFFGKTASAGDLVFSAATVSGWQAVALVGGLLVTVQGFETSRYLGAEYSAPTRIKSMKLAQGVSTAIYLVYILLLSFAFAPDALDLSETAIIGLMEVVAPILPILLIVAALSAQFSAAVADTGGAGGLVSELTGGRLAPRAGYVLLAVVGVALTWTASVFEIISYASRAFALYYAIQTLIAAKGAALKGQPVKAVGFVALAGVAVAIVLFGASVE</sequence>
<evidence type="ECO:0000313" key="3">
    <source>
        <dbReference type="Proteomes" id="UP000236752"/>
    </source>
</evidence>
<feature type="transmembrane region" description="Helical" evidence="1">
    <location>
        <begin position="241"/>
        <end position="262"/>
    </location>
</feature>
<dbReference type="Proteomes" id="UP000236752">
    <property type="component" value="Unassembled WGS sequence"/>
</dbReference>
<organism evidence="2 3">
    <name type="scientific">Thalassococcus halodurans</name>
    <dbReference type="NCBI Taxonomy" id="373675"/>
    <lineage>
        <taxon>Bacteria</taxon>
        <taxon>Pseudomonadati</taxon>
        <taxon>Pseudomonadota</taxon>
        <taxon>Alphaproteobacteria</taxon>
        <taxon>Rhodobacterales</taxon>
        <taxon>Roseobacteraceae</taxon>
        <taxon>Thalassococcus</taxon>
    </lineage>
</organism>
<feature type="transmembrane region" description="Helical" evidence="1">
    <location>
        <begin position="97"/>
        <end position="118"/>
    </location>
</feature>
<feature type="transmembrane region" description="Helical" evidence="1">
    <location>
        <begin position="171"/>
        <end position="189"/>
    </location>
</feature>
<dbReference type="OrthoDB" id="271600at2"/>
<feature type="transmembrane region" description="Helical" evidence="1">
    <location>
        <begin position="282"/>
        <end position="302"/>
    </location>
</feature>
<protein>
    <submittedName>
        <fullName evidence="2">Uncharacterized protein</fullName>
    </submittedName>
</protein>
<name>A0A1H6AQQ0_9RHOB</name>
<gene>
    <name evidence="2" type="ORF">SAMN04488045_3108</name>
</gene>
<proteinExistence type="predicted"/>
<dbReference type="EMBL" id="FNUZ01000005">
    <property type="protein sequence ID" value="SEG51069.1"/>
    <property type="molecule type" value="Genomic_DNA"/>
</dbReference>
<keyword evidence="1" id="KW-1133">Transmembrane helix</keyword>
<feature type="transmembrane region" description="Helical" evidence="1">
    <location>
        <begin position="138"/>
        <end position="159"/>
    </location>
</feature>
<feature type="transmembrane region" description="Helical" evidence="1">
    <location>
        <begin position="376"/>
        <end position="396"/>
    </location>
</feature>
<evidence type="ECO:0000256" key="1">
    <source>
        <dbReference type="SAM" id="Phobius"/>
    </source>
</evidence>